<dbReference type="PANTHER" id="PTHR37419:SF1">
    <property type="entry name" value="SERINE_THREONINE-PROTEIN KINASE TOXIN HIPA"/>
    <property type="match status" value="1"/>
</dbReference>
<dbReference type="GO" id="GO:0004674">
    <property type="term" value="F:protein serine/threonine kinase activity"/>
    <property type="evidence" value="ECO:0007669"/>
    <property type="project" value="TreeGrafter"/>
</dbReference>
<accession>A0A1B1CL94</accession>
<name>A0A1B1CL94_RHILE</name>
<dbReference type="GO" id="GO:0005829">
    <property type="term" value="C:cytosol"/>
    <property type="evidence" value="ECO:0007669"/>
    <property type="project" value="TreeGrafter"/>
</dbReference>
<proteinExistence type="inferred from homology"/>
<protein>
    <submittedName>
        <fullName evidence="5">Phosphatidylinositol kinase</fullName>
    </submittedName>
</protein>
<sequence length="613" mass="67323">MPLHLVGENIDKTRAHRQAEAGKLIQLMRGIYVNADDDIDQTLLTHAVRIAKYLYPNAYLSAASAVLLGPMRDGRLFLTGRRVQRQRIRALEIIQNKAPDHPSVAQATVGDDMGEFRVDVSSLRQRFLEAFRIRSEHAASFDEAMREAIAARLIEEYGSPDNAADAVFKLARDNDWLDEGSQAERFLKRKPGAVAAVANQAALDLVVAWHGAPIGNLVHDGFEWRWHGSDPKGPPLVRPTTPGKLPPFIESLLPEGWLGKVLNNPDERAELRTGKRYMSNITIVERANELDTLPADILLTRLSHYTADRMFTGTYAGPGRGSIQDTFEQNLARIFATGATPRLSGVQIKAPMFLDAGGTLMPSTDKPFTHILKPAGTSGFEALPAIEWQSMELGRAAGFTVPAIALVVMPDSMPAALAVERFDIRTSHDDMRRLALEDMASLLGVRAEDKYTGTMERIAGALRPLSTDADADLLLLLKRALFAWLIADGDMHLKNMAVLKIAEPGSRHFNSVRMAPLYDAVTTRVFPNMQHDHLALKITGKDERLKRADFKRFAATVGISVTAADTAMDELVAALARGLDDLALPPPLTDGSAAADRAAQMRAIVRERLETFA</sequence>
<feature type="domain" description="HipA-like C-terminal" evidence="4">
    <location>
        <begin position="343"/>
        <end position="576"/>
    </location>
</feature>
<dbReference type="OrthoDB" id="9805913at2"/>
<keyword evidence="5" id="KW-0614">Plasmid</keyword>
<evidence type="ECO:0000256" key="1">
    <source>
        <dbReference type="ARBA" id="ARBA00010164"/>
    </source>
</evidence>
<keyword evidence="2" id="KW-0808">Transferase</keyword>
<evidence type="ECO:0000256" key="2">
    <source>
        <dbReference type="ARBA" id="ARBA00022679"/>
    </source>
</evidence>
<dbReference type="Pfam" id="PF07804">
    <property type="entry name" value="HipA_C"/>
    <property type="match status" value="1"/>
</dbReference>
<gene>
    <name evidence="5" type="ORF">BA011_31900</name>
</gene>
<organism evidence="5 6">
    <name type="scientific">Rhizobium leguminosarum</name>
    <dbReference type="NCBI Taxonomy" id="384"/>
    <lineage>
        <taxon>Bacteria</taxon>
        <taxon>Pseudomonadati</taxon>
        <taxon>Pseudomonadota</taxon>
        <taxon>Alphaproteobacteria</taxon>
        <taxon>Hyphomicrobiales</taxon>
        <taxon>Rhizobiaceae</taxon>
        <taxon>Rhizobium/Agrobacterium group</taxon>
        <taxon>Rhizobium</taxon>
    </lineage>
</organism>
<evidence type="ECO:0000256" key="3">
    <source>
        <dbReference type="ARBA" id="ARBA00022777"/>
    </source>
</evidence>
<dbReference type="EMBL" id="CP016289">
    <property type="protein sequence ID" value="ANP90534.1"/>
    <property type="molecule type" value="Genomic_DNA"/>
</dbReference>
<evidence type="ECO:0000313" key="6">
    <source>
        <dbReference type="Proteomes" id="UP000092691"/>
    </source>
</evidence>
<dbReference type="AlphaFoldDB" id="A0A1B1CL94"/>
<dbReference type="RefSeq" id="WP_065283978.1">
    <property type="nucleotide sequence ID" value="NZ_CP016289.1"/>
</dbReference>
<keyword evidence="3 5" id="KW-0418">Kinase</keyword>
<dbReference type="InterPro" id="IPR052028">
    <property type="entry name" value="HipA_Ser/Thr_kinase"/>
</dbReference>
<geneLocation type="plasmid" evidence="5 6">
    <name>unnamed2</name>
</geneLocation>
<comment type="similarity">
    <text evidence="1">Belongs to the HipA Ser/Thr kinase family.</text>
</comment>
<reference evidence="5 6" key="1">
    <citation type="submission" date="2016-06" db="EMBL/GenBank/DDBJ databases">
        <title>Microsymbionts genomes from the relict species Vavilovia formosa.</title>
        <authorList>
            <person name="Chirak E."/>
            <person name="Kimeklis A."/>
            <person name="Andronov E."/>
        </authorList>
    </citation>
    <scope>NUCLEOTIDE SEQUENCE [LARGE SCALE GENOMIC DNA]</scope>
    <source>
        <strain evidence="5 6">Vaf10</strain>
        <plasmid evidence="6">Plasmid unnamed2</plasmid>
    </source>
</reference>
<evidence type="ECO:0000259" key="4">
    <source>
        <dbReference type="Pfam" id="PF07804"/>
    </source>
</evidence>
<dbReference type="Proteomes" id="UP000092691">
    <property type="component" value="Plasmid unnamed2"/>
</dbReference>
<evidence type="ECO:0000313" key="5">
    <source>
        <dbReference type="EMBL" id="ANP90534.1"/>
    </source>
</evidence>
<dbReference type="InterPro" id="IPR012893">
    <property type="entry name" value="HipA-like_C"/>
</dbReference>
<dbReference type="PANTHER" id="PTHR37419">
    <property type="entry name" value="SERINE/THREONINE-PROTEIN KINASE TOXIN HIPA"/>
    <property type="match status" value="1"/>
</dbReference>